<dbReference type="AlphaFoldDB" id="H5XKZ9"/>
<evidence type="ECO:0000313" key="5">
    <source>
        <dbReference type="EMBL" id="EHR63031.1"/>
    </source>
</evidence>
<dbReference type="HOGENOM" id="CLU_088487_1_1_11"/>
<name>H5XKZ9_9PSEU</name>
<dbReference type="STRING" id="882082.SaccyDRAFT_4213"/>
<evidence type="ECO:0008006" key="7">
    <source>
        <dbReference type="Google" id="ProtNLM"/>
    </source>
</evidence>
<dbReference type="Proteomes" id="UP000002791">
    <property type="component" value="Chromosome"/>
</dbReference>
<keyword evidence="6" id="KW-1185">Reference proteome</keyword>
<sequence length="247" mass="27370">MVATLSRPIALPRVVLLHLWELEGLGDPHPLLGAADLYVPQGERGEFTRRCFHELAGLGLADGDMLTREFRVVLRILASPGRELYCWSAYVDDPGRDRQFLVALAGGDAVAMQVQGEAVAIVPVDERRLLEEFVGELPEFPPAPVPDLHTTRQAFDTRTENHDMFAASLSPEMELERQLKAPREAVHQVYAGGTSDGRYRRSQPLSVIDIRDEGRILVFADAQQNLHRLSGTPANLARAFAATWQGL</sequence>
<dbReference type="InterPro" id="IPR025734">
    <property type="entry name" value="EspG"/>
</dbReference>
<evidence type="ECO:0000313" key="6">
    <source>
        <dbReference type="Proteomes" id="UP000002791"/>
    </source>
</evidence>
<dbReference type="Pfam" id="PF14011">
    <property type="entry name" value="ESX-1_EspG"/>
    <property type="match status" value="1"/>
</dbReference>
<evidence type="ECO:0000256" key="3">
    <source>
        <dbReference type="ARBA" id="ARBA00022490"/>
    </source>
</evidence>
<accession>H5XKZ9</accession>
<comment type="subcellular location">
    <subcellularLocation>
        <location evidence="1">Cytoplasm</location>
    </subcellularLocation>
</comment>
<dbReference type="OrthoDB" id="3612957at2"/>
<keyword evidence="3" id="KW-0963">Cytoplasm</keyword>
<evidence type="ECO:0000256" key="1">
    <source>
        <dbReference type="ARBA" id="ARBA00004496"/>
    </source>
</evidence>
<proteinExistence type="inferred from homology"/>
<keyword evidence="4" id="KW-0143">Chaperone</keyword>
<evidence type="ECO:0000256" key="2">
    <source>
        <dbReference type="ARBA" id="ARBA00006411"/>
    </source>
</evidence>
<gene>
    <name evidence="5" type="ORF">SaccyDRAFT_4213</name>
</gene>
<evidence type="ECO:0000256" key="4">
    <source>
        <dbReference type="ARBA" id="ARBA00023186"/>
    </source>
</evidence>
<comment type="similarity">
    <text evidence="2">Belongs to the EspG family.</text>
</comment>
<dbReference type="eggNOG" id="ENOG503466D">
    <property type="taxonomic scope" value="Bacteria"/>
</dbReference>
<dbReference type="RefSeq" id="WP_005459091.1">
    <property type="nucleotide sequence ID" value="NZ_CM001440.1"/>
</dbReference>
<dbReference type="EMBL" id="CM001440">
    <property type="protein sequence ID" value="EHR63031.1"/>
    <property type="molecule type" value="Genomic_DNA"/>
</dbReference>
<reference evidence="5 6" key="1">
    <citation type="submission" date="2011-11" db="EMBL/GenBank/DDBJ databases">
        <title>The Noncontiguous Finished sequence of Saccharomonospora cyanea NA-134.</title>
        <authorList>
            <consortium name="US DOE Joint Genome Institute"/>
            <person name="Lucas S."/>
            <person name="Han J."/>
            <person name="Lapidus A."/>
            <person name="Cheng J.-F."/>
            <person name="Goodwin L."/>
            <person name="Pitluck S."/>
            <person name="Peters L."/>
            <person name="Ovchinnikova G."/>
            <person name="Lu M."/>
            <person name="Detter J.C."/>
            <person name="Han C."/>
            <person name="Tapia R."/>
            <person name="Land M."/>
            <person name="Hauser L."/>
            <person name="Kyrpides N."/>
            <person name="Ivanova N."/>
            <person name="Pagani I."/>
            <person name="Brambilla E.-M."/>
            <person name="Klenk H.-P."/>
            <person name="Woyke T."/>
        </authorList>
    </citation>
    <scope>NUCLEOTIDE SEQUENCE [LARGE SCALE GENOMIC DNA]</scope>
    <source>
        <strain evidence="5 6">NA-134</strain>
    </source>
</reference>
<organism evidence="5 6">
    <name type="scientific">Saccharomonospora cyanea NA-134</name>
    <dbReference type="NCBI Taxonomy" id="882082"/>
    <lineage>
        <taxon>Bacteria</taxon>
        <taxon>Bacillati</taxon>
        <taxon>Actinomycetota</taxon>
        <taxon>Actinomycetes</taxon>
        <taxon>Pseudonocardiales</taxon>
        <taxon>Pseudonocardiaceae</taxon>
        <taxon>Saccharomonospora</taxon>
    </lineage>
</organism>
<protein>
    <recommendedName>
        <fullName evidence="7">EspG family</fullName>
    </recommendedName>
</protein>